<accession>A0AAW6RJK4</accession>
<dbReference type="Proteomes" id="UP001237156">
    <property type="component" value="Unassembled WGS sequence"/>
</dbReference>
<dbReference type="PANTHER" id="PTHR30390:SF6">
    <property type="entry name" value="DNAA INITIATOR-ASSOCIATING PROTEIN DIAA"/>
    <property type="match status" value="1"/>
</dbReference>
<gene>
    <name evidence="2" type="ORF">QB898_01325</name>
</gene>
<dbReference type="AlphaFoldDB" id="A0AAW6RJK4"/>
<proteinExistence type="predicted"/>
<sequence length="199" mass="19886">MSEQRIQQYFTGSAALLVQWAGSLSAPIAAAAQTALECVTNGGKVLTCGSAAAAALAQYAAALLMGGLARERPALPALALGAEAATFAALAQRSEGVGALAAQVHALGQPGDALMVFAHPASSDHASLALAVQAAHEREMPVIAMTGEGEAADALGSLLLAADTHIAIAHAHAASVLHAQQLALHCICESLDALLLGDE</sequence>
<evidence type="ECO:0000313" key="3">
    <source>
        <dbReference type="Proteomes" id="UP001237156"/>
    </source>
</evidence>
<keyword evidence="3" id="KW-1185">Reference proteome</keyword>
<dbReference type="Gene3D" id="3.40.50.10490">
    <property type="entry name" value="Glucose-6-phosphate isomerase like protein, domain 1"/>
    <property type="match status" value="1"/>
</dbReference>
<dbReference type="RefSeq" id="WP_102283328.1">
    <property type="nucleotide sequence ID" value="NZ_JARVII010000002.1"/>
</dbReference>
<reference evidence="2 3" key="1">
    <citation type="submission" date="2023-04" db="EMBL/GenBank/DDBJ databases">
        <title>Ottowia paracancer sp. nov., isolated from human stomach.</title>
        <authorList>
            <person name="Song Y."/>
        </authorList>
    </citation>
    <scope>NUCLEOTIDE SEQUENCE [LARGE SCALE GENOMIC DNA]</scope>
    <source>
        <strain evidence="2 3">10c7w1</strain>
    </source>
</reference>
<dbReference type="InterPro" id="IPR046348">
    <property type="entry name" value="SIS_dom_sf"/>
</dbReference>
<dbReference type="SUPFAM" id="SSF53697">
    <property type="entry name" value="SIS domain"/>
    <property type="match status" value="1"/>
</dbReference>
<dbReference type="PANTHER" id="PTHR30390">
    <property type="entry name" value="SEDOHEPTULOSE 7-PHOSPHATE ISOMERASE / DNAA INITIATOR-ASSOCIATING FACTOR FOR REPLICATION INITIATION"/>
    <property type="match status" value="1"/>
</dbReference>
<comment type="caution">
    <text evidence="2">The sequence shown here is derived from an EMBL/GenBank/DDBJ whole genome shotgun (WGS) entry which is preliminary data.</text>
</comment>
<dbReference type="EMBL" id="JARVII010000002">
    <property type="protein sequence ID" value="MDG9698373.1"/>
    <property type="molecule type" value="Genomic_DNA"/>
</dbReference>
<evidence type="ECO:0000259" key="1">
    <source>
        <dbReference type="PROSITE" id="PS51464"/>
    </source>
</evidence>
<evidence type="ECO:0000313" key="2">
    <source>
        <dbReference type="EMBL" id="MDG9698373.1"/>
    </source>
</evidence>
<feature type="domain" description="SIS" evidence="1">
    <location>
        <begin position="35"/>
        <end position="199"/>
    </location>
</feature>
<protein>
    <submittedName>
        <fullName evidence="2">SIS domain-containing protein</fullName>
    </submittedName>
</protein>
<organism evidence="2 3">
    <name type="scientific">Ottowia cancrivicina</name>
    <dbReference type="NCBI Taxonomy" id="3040346"/>
    <lineage>
        <taxon>Bacteria</taxon>
        <taxon>Pseudomonadati</taxon>
        <taxon>Pseudomonadota</taxon>
        <taxon>Betaproteobacteria</taxon>
        <taxon>Burkholderiales</taxon>
        <taxon>Comamonadaceae</taxon>
        <taxon>Ottowia</taxon>
    </lineage>
</organism>
<dbReference type="GO" id="GO:1901135">
    <property type="term" value="P:carbohydrate derivative metabolic process"/>
    <property type="evidence" value="ECO:0007669"/>
    <property type="project" value="InterPro"/>
</dbReference>
<dbReference type="InterPro" id="IPR001347">
    <property type="entry name" value="SIS_dom"/>
</dbReference>
<dbReference type="InterPro" id="IPR050099">
    <property type="entry name" value="SIS_GmhA/DiaA_subfam"/>
</dbReference>
<dbReference type="Pfam" id="PF13580">
    <property type="entry name" value="SIS_2"/>
    <property type="match status" value="1"/>
</dbReference>
<name>A0AAW6RJK4_9BURK</name>
<dbReference type="GO" id="GO:0097367">
    <property type="term" value="F:carbohydrate derivative binding"/>
    <property type="evidence" value="ECO:0007669"/>
    <property type="project" value="InterPro"/>
</dbReference>
<dbReference type="PROSITE" id="PS51464">
    <property type="entry name" value="SIS"/>
    <property type="match status" value="1"/>
</dbReference>